<gene>
    <name evidence="2" type="ORF">FHS40_007075</name>
</gene>
<sequence>MSRSDLPLSRGWGFQGFPSCRGRAAFRQAGSPPPGGEVAGVRAGLVPVLSGSRGRGRGRGRGCRWPGVAVAAGGGSASGCGVRAGVFGRVAGLRSTGRRGPGRAGSGGGFQGRGAGCRWLVAVCRLRPRGRWPGGGVRQRPEDAARPGARPAHTAPASGRSPGKAAIAPGCSPGEAAAASGRLPGKAAGCVPAAPRGRRWPCPVLCPSAHVPVRAGLLRVLRGAGGGLLCPDRSWRGRWCRRARLPAGLGGCAGAGRGLCCAGPAGRGLLSATVRPGPPVVPVVSSCRTAVPWSRPARCRGAGCGPSGGVWGGVDRAGGVGVIRRGPGGGAGG</sequence>
<feature type="region of interest" description="Disordered" evidence="1">
    <location>
        <begin position="131"/>
        <end position="169"/>
    </location>
</feature>
<keyword evidence="3" id="KW-1185">Reference proteome</keyword>
<reference evidence="2 3" key="1">
    <citation type="submission" date="2020-08" db="EMBL/GenBank/DDBJ databases">
        <title>Genomic Encyclopedia of Type Strains, Phase III (KMG-III): the genomes of soil and plant-associated and newly described type strains.</title>
        <authorList>
            <person name="Whitman W."/>
        </authorList>
    </citation>
    <scope>NUCLEOTIDE SEQUENCE [LARGE SCALE GENOMIC DNA]</scope>
    <source>
        <strain evidence="2 3">CECT 3146</strain>
    </source>
</reference>
<protein>
    <submittedName>
        <fullName evidence="2">Uncharacterized protein</fullName>
    </submittedName>
</protein>
<evidence type="ECO:0000313" key="2">
    <source>
        <dbReference type="EMBL" id="MBB5107954.1"/>
    </source>
</evidence>
<organism evidence="2 3">
    <name type="scientific">Streptomyces spectabilis</name>
    <dbReference type="NCBI Taxonomy" id="68270"/>
    <lineage>
        <taxon>Bacteria</taxon>
        <taxon>Bacillati</taxon>
        <taxon>Actinomycetota</taxon>
        <taxon>Actinomycetes</taxon>
        <taxon>Kitasatosporales</taxon>
        <taxon>Streptomycetaceae</taxon>
        <taxon>Streptomyces</taxon>
    </lineage>
</organism>
<dbReference type="Proteomes" id="UP000549009">
    <property type="component" value="Unassembled WGS sequence"/>
</dbReference>
<accession>A0A7W8EYC1</accession>
<name>A0A7W8EYC1_STRST</name>
<dbReference type="AlphaFoldDB" id="A0A7W8EYC1"/>
<evidence type="ECO:0000313" key="3">
    <source>
        <dbReference type="Proteomes" id="UP000549009"/>
    </source>
</evidence>
<comment type="caution">
    <text evidence="2">The sequence shown here is derived from an EMBL/GenBank/DDBJ whole genome shotgun (WGS) entry which is preliminary data.</text>
</comment>
<proteinExistence type="predicted"/>
<evidence type="ECO:0000256" key="1">
    <source>
        <dbReference type="SAM" id="MobiDB-lite"/>
    </source>
</evidence>
<dbReference type="EMBL" id="JACHJD010000016">
    <property type="protein sequence ID" value="MBB5107954.1"/>
    <property type="molecule type" value="Genomic_DNA"/>
</dbReference>